<dbReference type="AlphaFoldDB" id="A0A916VJ87"/>
<accession>A0A916VJ87</accession>
<evidence type="ECO:0000259" key="2">
    <source>
        <dbReference type="Pfam" id="PF09994"/>
    </source>
</evidence>
<keyword evidence="4" id="KW-1185">Reference proteome</keyword>
<dbReference type="InterPro" id="IPR018712">
    <property type="entry name" value="Tle1-like_cat"/>
</dbReference>
<evidence type="ECO:0000256" key="1">
    <source>
        <dbReference type="SAM" id="MobiDB-lite"/>
    </source>
</evidence>
<gene>
    <name evidence="3" type="ORF">GCM10011403_20150</name>
</gene>
<organism evidence="3 4">
    <name type="scientific">Pseudohongiella nitratireducens</name>
    <dbReference type="NCBI Taxonomy" id="1768907"/>
    <lineage>
        <taxon>Bacteria</taxon>
        <taxon>Pseudomonadati</taxon>
        <taxon>Pseudomonadota</taxon>
        <taxon>Gammaproteobacteria</taxon>
        <taxon>Pseudomonadales</taxon>
        <taxon>Pseudohongiellaceae</taxon>
        <taxon>Pseudohongiella</taxon>
    </lineage>
</organism>
<dbReference type="Pfam" id="PF09994">
    <property type="entry name" value="T6SS_Tle1-like_cat"/>
    <property type="match status" value="1"/>
</dbReference>
<evidence type="ECO:0000313" key="4">
    <source>
        <dbReference type="Proteomes" id="UP000627715"/>
    </source>
</evidence>
<dbReference type="Proteomes" id="UP000627715">
    <property type="component" value="Unassembled WGS sequence"/>
</dbReference>
<reference evidence="3" key="2">
    <citation type="submission" date="2020-09" db="EMBL/GenBank/DDBJ databases">
        <authorList>
            <person name="Sun Q."/>
            <person name="Zhou Y."/>
        </authorList>
    </citation>
    <scope>NUCLEOTIDE SEQUENCE</scope>
    <source>
        <strain evidence="3">CGMCC 1.15425</strain>
    </source>
</reference>
<dbReference type="PANTHER" id="PTHR33840:SF1">
    <property type="entry name" value="TLE1 PHOSPHOLIPASE DOMAIN-CONTAINING PROTEIN"/>
    <property type="match status" value="1"/>
</dbReference>
<feature type="domain" description="T6SS Phospholipase effector Tle1-like catalytic" evidence="2">
    <location>
        <begin position="2"/>
        <end position="261"/>
    </location>
</feature>
<dbReference type="EMBL" id="BMIY01000008">
    <property type="protein sequence ID" value="GFZ77073.1"/>
    <property type="molecule type" value="Genomic_DNA"/>
</dbReference>
<protein>
    <recommendedName>
        <fullName evidence="2">T6SS Phospholipase effector Tle1-like catalytic domain-containing protein</fullName>
    </recommendedName>
</protein>
<evidence type="ECO:0000313" key="3">
    <source>
        <dbReference type="EMBL" id="GFZ77073.1"/>
    </source>
</evidence>
<sequence length="409" mass="46045">MVLGLDGTWNTPDQQDRDRQCPSNVVKLLRAIDTRQSDVEQLKYYDAGVGTDGFVDKLWGGIAGRGLFGNMRQAYVWLLENYRIGDQLFLFGFSRGAFAVRSLVAMIDLCGIPKRVDYSYDFMDVASEAARIYREPIKTKQKRMAREFRNRFHAVDATVTMLGVWDTVGAMGLPTQGLLGKLTRSQHQFHNTRLSKNVRHAYQALAMNEMRRPFEPALWRGKCPKDVETVEQVWFPGVHGNIGGGYADAGLSDVALEWMLEKAANHGLTLRPNYLINRVDPNPFAEMRDPIRPLYRSLMIGRPRVRRIGSGAIGEAIDLSAARRWLAVSRPEAPPANFLVDSQRGRNFQRRAGEYAHVEQAITESALEPEIGPEIGQLNSQQHVSNRSRSASNRTNSHSLATRTTSSHF</sequence>
<proteinExistence type="predicted"/>
<name>A0A916VJ87_9GAMM</name>
<comment type="caution">
    <text evidence="3">The sequence shown here is derived from an EMBL/GenBank/DDBJ whole genome shotgun (WGS) entry which is preliminary data.</text>
</comment>
<feature type="compositionally biased region" description="Low complexity" evidence="1">
    <location>
        <begin position="385"/>
        <end position="399"/>
    </location>
</feature>
<feature type="region of interest" description="Disordered" evidence="1">
    <location>
        <begin position="374"/>
        <end position="409"/>
    </location>
</feature>
<reference evidence="3" key="1">
    <citation type="journal article" date="2014" name="Int. J. Syst. Evol. Microbiol.">
        <title>Complete genome sequence of Corynebacterium casei LMG S-19264T (=DSM 44701T), isolated from a smear-ripened cheese.</title>
        <authorList>
            <consortium name="US DOE Joint Genome Institute (JGI-PGF)"/>
            <person name="Walter F."/>
            <person name="Albersmeier A."/>
            <person name="Kalinowski J."/>
            <person name="Ruckert C."/>
        </authorList>
    </citation>
    <scope>NUCLEOTIDE SEQUENCE</scope>
    <source>
        <strain evidence="3">CGMCC 1.15425</strain>
    </source>
</reference>
<feature type="compositionally biased region" description="Polar residues" evidence="1">
    <location>
        <begin position="400"/>
        <end position="409"/>
    </location>
</feature>
<dbReference type="PANTHER" id="PTHR33840">
    <property type="match status" value="1"/>
</dbReference>